<gene>
    <name evidence="1" type="ORF">RHMOL_Rhmol03G0056700</name>
</gene>
<evidence type="ECO:0000313" key="2">
    <source>
        <dbReference type="Proteomes" id="UP001062846"/>
    </source>
</evidence>
<comment type="caution">
    <text evidence="1">The sequence shown here is derived from an EMBL/GenBank/DDBJ whole genome shotgun (WGS) entry which is preliminary data.</text>
</comment>
<proteinExistence type="predicted"/>
<organism evidence="1 2">
    <name type="scientific">Rhododendron molle</name>
    <name type="common">Chinese azalea</name>
    <name type="synonym">Azalea mollis</name>
    <dbReference type="NCBI Taxonomy" id="49168"/>
    <lineage>
        <taxon>Eukaryota</taxon>
        <taxon>Viridiplantae</taxon>
        <taxon>Streptophyta</taxon>
        <taxon>Embryophyta</taxon>
        <taxon>Tracheophyta</taxon>
        <taxon>Spermatophyta</taxon>
        <taxon>Magnoliopsida</taxon>
        <taxon>eudicotyledons</taxon>
        <taxon>Gunneridae</taxon>
        <taxon>Pentapetalae</taxon>
        <taxon>asterids</taxon>
        <taxon>Ericales</taxon>
        <taxon>Ericaceae</taxon>
        <taxon>Ericoideae</taxon>
        <taxon>Rhodoreae</taxon>
        <taxon>Rhododendron</taxon>
    </lineage>
</organism>
<reference evidence="1" key="1">
    <citation type="submission" date="2022-02" db="EMBL/GenBank/DDBJ databases">
        <title>Plant Genome Project.</title>
        <authorList>
            <person name="Zhang R.-G."/>
        </authorList>
    </citation>
    <scope>NUCLEOTIDE SEQUENCE</scope>
    <source>
        <strain evidence="1">AT1</strain>
    </source>
</reference>
<accession>A0ACC0PC29</accession>
<evidence type="ECO:0000313" key="1">
    <source>
        <dbReference type="EMBL" id="KAI8562726.1"/>
    </source>
</evidence>
<dbReference type="Proteomes" id="UP001062846">
    <property type="component" value="Chromosome 3"/>
</dbReference>
<keyword evidence="2" id="KW-1185">Reference proteome</keyword>
<dbReference type="EMBL" id="CM046390">
    <property type="protein sequence ID" value="KAI8562726.1"/>
    <property type="molecule type" value="Genomic_DNA"/>
</dbReference>
<protein>
    <submittedName>
        <fullName evidence="1">Uncharacterized protein</fullName>
    </submittedName>
</protein>
<name>A0ACC0PC29_RHOML</name>
<sequence length="59" mass="6791">MSEPNMVFWRALFSGYARLVHGSESGEVFEDMELEDLHKHVCTVIPFCLKFKCLVLGSR</sequence>